<dbReference type="RefSeq" id="WP_425443119.1">
    <property type="nucleotide sequence ID" value="NZ_FOET01000008.1"/>
</dbReference>
<name>A0A1H9G0C0_9ACTN</name>
<sequence length="186" mass="19816">MGDMGNVGDRAAAPGGIPEDVAAELRAMKREQTGSAHLGLSDDFAEQLAWRRLTAEHGDRLERILDEYGWPTAAGAGEEAATGAWLVAQHADRQLGLQRRALSLLERAVADGGASPRHLAFLRDRVLVNEGRPQIYGTQIAGVRDGAPVPWPCADPDPARVDALRAEVGIAPFAEHTARHAPGGPR</sequence>
<dbReference type="STRING" id="403935.SAMN05216481_10824"/>
<proteinExistence type="predicted"/>
<dbReference type="AlphaFoldDB" id="A0A1H9G0C0"/>
<gene>
    <name evidence="1" type="ORF">SAMN05216481_10824</name>
</gene>
<protein>
    <submittedName>
        <fullName evidence="1">Uncharacterized protein</fullName>
    </submittedName>
</protein>
<dbReference type="EMBL" id="FOET01000008">
    <property type="protein sequence ID" value="SEQ43582.1"/>
    <property type="molecule type" value="Genomic_DNA"/>
</dbReference>
<evidence type="ECO:0000313" key="2">
    <source>
        <dbReference type="Proteomes" id="UP000199055"/>
    </source>
</evidence>
<evidence type="ECO:0000313" key="1">
    <source>
        <dbReference type="EMBL" id="SEQ43582.1"/>
    </source>
</evidence>
<dbReference type="InterPro" id="IPR046732">
    <property type="entry name" value="DUF6624"/>
</dbReference>
<organism evidence="1 2">
    <name type="scientific">Streptomyces radiopugnans</name>
    <dbReference type="NCBI Taxonomy" id="403935"/>
    <lineage>
        <taxon>Bacteria</taxon>
        <taxon>Bacillati</taxon>
        <taxon>Actinomycetota</taxon>
        <taxon>Actinomycetes</taxon>
        <taxon>Kitasatosporales</taxon>
        <taxon>Streptomycetaceae</taxon>
        <taxon>Streptomyces</taxon>
    </lineage>
</organism>
<dbReference type="Pfam" id="PF20329">
    <property type="entry name" value="DUF6624"/>
    <property type="match status" value="1"/>
</dbReference>
<reference evidence="1 2" key="1">
    <citation type="submission" date="2016-10" db="EMBL/GenBank/DDBJ databases">
        <authorList>
            <person name="de Groot N.N."/>
        </authorList>
    </citation>
    <scope>NUCLEOTIDE SEQUENCE [LARGE SCALE GENOMIC DNA]</scope>
    <source>
        <strain evidence="1 2">CGMCC 4.3519</strain>
    </source>
</reference>
<dbReference type="Proteomes" id="UP000199055">
    <property type="component" value="Unassembled WGS sequence"/>
</dbReference>
<accession>A0A1H9G0C0</accession>
<keyword evidence="2" id="KW-1185">Reference proteome</keyword>